<dbReference type="SMART" id="SM01079">
    <property type="entry name" value="CHASE"/>
    <property type="match status" value="1"/>
</dbReference>
<dbReference type="InterPro" id="IPR029787">
    <property type="entry name" value="Nucleotide_cyclase"/>
</dbReference>
<dbReference type="InterPro" id="IPR052155">
    <property type="entry name" value="Biofilm_reg_signaling"/>
</dbReference>
<evidence type="ECO:0000259" key="7">
    <source>
        <dbReference type="PROSITE" id="PS50839"/>
    </source>
</evidence>
<dbReference type="Gene3D" id="3.30.450.20">
    <property type="entry name" value="PAS domain"/>
    <property type="match status" value="1"/>
</dbReference>
<comment type="subcellular location">
    <subcellularLocation>
        <location evidence="1">Membrane</location>
    </subcellularLocation>
</comment>
<keyword evidence="11" id="KW-1185">Reference proteome</keyword>
<dbReference type="InterPro" id="IPR035919">
    <property type="entry name" value="EAL_sf"/>
</dbReference>
<dbReference type="PROSITE" id="PS50887">
    <property type="entry name" value="GGDEF"/>
    <property type="match status" value="1"/>
</dbReference>
<comment type="caution">
    <text evidence="10">The sequence shown here is derived from an EMBL/GenBank/DDBJ whole genome shotgun (WGS) entry which is preliminary data.</text>
</comment>
<evidence type="ECO:0000256" key="3">
    <source>
        <dbReference type="ARBA" id="ARBA00022989"/>
    </source>
</evidence>
<dbReference type="Gene3D" id="3.30.450.350">
    <property type="entry name" value="CHASE domain"/>
    <property type="match status" value="1"/>
</dbReference>
<evidence type="ECO:0000313" key="10">
    <source>
        <dbReference type="EMBL" id="MYM68097.1"/>
    </source>
</evidence>
<feature type="domain" description="GGDEF" evidence="9">
    <location>
        <begin position="545"/>
        <end position="677"/>
    </location>
</feature>
<dbReference type="InterPro" id="IPR000700">
    <property type="entry name" value="PAS-assoc_C"/>
</dbReference>
<keyword evidence="2" id="KW-0812">Transmembrane</keyword>
<evidence type="ECO:0000256" key="2">
    <source>
        <dbReference type="ARBA" id="ARBA00022692"/>
    </source>
</evidence>
<dbReference type="SUPFAM" id="SSF55785">
    <property type="entry name" value="PYP-like sensor domain (PAS domain)"/>
    <property type="match status" value="1"/>
</dbReference>
<keyword evidence="4" id="KW-0472">Membrane</keyword>
<comment type="catalytic activity">
    <reaction evidence="5">
        <text>3',3'-c-di-GMP + H2O = 5'-phosphoguanylyl(3'-&gt;5')guanosine + H(+)</text>
        <dbReference type="Rhea" id="RHEA:24902"/>
        <dbReference type="ChEBI" id="CHEBI:15377"/>
        <dbReference type="ChEBI" id="CHEBI:15378"/>
        <dbReference type="ChEBI" id="CHEBI:58754"/>
        <dbReference type="ChEBI" id="CHEBI:58805"/>
        <dbReference type="EC" id="3.1.4.52"/>
    </reaction>
    <physiologicalReaction direction="left-to-right" evidence="5">
        <dbReference type="Rhea" id="RHEA:24903"/>
    </physiologicalReaction>
</comment>
<dbReference type="GO" id="GO:0071111">
    <property type="term" value="F:cyclic-guanylate-specific phosphodiesterase activity"/>
    <property type="evidence" value="ECO:0007669"/>
    <property type="project" value="UniProtKB-EC"/>
</dbReference>
<evidence type="ECO:0000259" key="8">
    <source>
        <dbReference type="PROSITE" id="PS50883"/>
    </source>
</evidence>
<dbReference type="Pfam" id="PF03924">
    <property type="entry name" value="CHASE"/>
    <property type="match status" value="1"/>
</dbReference>
<evidence type="ECO:0000259" key="6">
    <source>
        <dbReference type="PROSITE" id="PS50113"/>
    </source>
</evidence>
<dbReference type="EMBL" id="WWCK01000004">
    <property type="protein sequence ID" value="MYM68097.1"/>
    <property type="molecule type" value="Genomic_DNA"/>
</dbReference>
<dbReference type="AlphaFoldDB" id="A0A7X4GR15"/>
<dbReference type="FunFam" id="3.30.70.270:FF:000001">
    <property type="entry name" value="Diguanylate cyclase domain protein"/>
    <property type="match status" value="1"/>
</dbReference>
<dbReference type="GO" id="GO:0071732">
    <property type="term" value="P:cellular response to nitric oxide"/>
    <property type="evidence" value="ECO:0007669"/>
    <property type="project" value="UniProtKB-ARBA"/>
</dbReference>
<dbReference type="CDD" id="cd01949">
    <property type="entry name" value="GGDEF"/>
    <property type="match status" value="1"/>
</dbReference>
<dbReference type="SMART" id="SM00052">
    <property type="entry name" value="EAL"/>
    <property type="match status" value="1"/>
</dbReference>
<dbReference type="Pfam" id="PF00990">
    <property type="entry name" value="GGDEF"/>
    <property type="match status" value="1"/>
</dbReference>
<evidence type="ECO:0000259" key="9">
    <source>
        <dbReference type="PROSITE" id="PS50887"/>
    </source>
</evidence>
<accession>A0A7X4GR15</accession>
<dbReference type="NCBIfam" id="TIGR00254">
    <property type="entry name" value="GGDEF"/>
    <property type="match status" value="1"/>
</dbReference>
<evidence type="ECO:0000256" key="4">
    <source>
        <dbReference type="ARBA" id="ARBA00023136"/>
    </source>
</evidence>
<protein>
    <submittedName>
        <fullName evidence="10">EAL domain-containing protein</fullName>
    </submittedName>
</protein>
<gene>
    <name evidence="10" type="ORF">GTP45_14830</name>
</gene>
<dbReference type="PROSITE" id="PS50883">
    <property type="entry name" value="EAL"/>
    <property type="match status" value="1"/>
</dbReference>
<feature type="domain" description="PAC" evidence="6">
    <location>
        <begin position="461"/>
        <end position="513"/>
    </location>
</feature>
<feature type="domain" description="EAL" evidence="8">
    <location>
        <begin position="686"/>
        <end position="939"/>
    </location>
</feature>
<dbReference type="PANTHER" id="PTHR44757:SF2">
    <property type="entry name" value="BIOFILM ARCHITECTURE MAINTENANCE PROTEIN MBAA"/>
    <property type="match status" value="1"/>
</dbReference>
<proteinExistence type="predicted"/>
<dbReference type="PROSITE" id="PS50113">
    <property type="entry name" value="PAC"/>
    <property type="match status" value="1"/>
</dbReference>
<dbReference type="FunFam" id="3.20.20.450:FF:000001">
    <property type="entry name" value="Cyclic di-GMP phosphodiesterase yahA"/>
    <property type="match status" value="1"/>
</dbReference>
<dbReference type="SUPFAM" id="SSF141868">
    <property type="entry name" value="EAL domain-like"/>
    <property type="match status" value="1"/>
</dbReference>
<dbReference type="InterPro" id="IPR035965">
    <property type="entry name" value="PAS-like_dom_sf"/>
</dbReference>
<dbReference type="PANTHER" id="PTHR44757">
    <property type="entry name" value="DIGUANYLATE CYCLASE DGCP"/>
    <property type="match status" value="1"/>
</dbReference>
<evidence type="ECO:0000313" key="11">
    <source>
        <dbReference type="Proteomes" id="UP000450012"/>
    </source>
</evidence>
<dbReference type="NCBIfam" id="TIGR00229">
    <property type="entry name" value="sensory_box"/>
    <property type="match status" value="1"/>
</dbReference>
<dbReference type="Pfam" id="PF00563">
    <property type="entry name" value="EAL"/>
    <property type="match status" value="1"/>
</dbReference>
<organism evidence="10 11">
    <name type="scientific">Duganella rivi</name>
    <dbReference type="NCBI Taxonomy" id="2666083"/>
    <lineage>
        <taxon>Bacteria</taxon>
        <taxon>Pseudomonadati</taxon>
        <taxon>Pseudomonadota</taxon>
        <taxon>Betaproteobacteria</taxon>
        <taxon>Burkholderiales</taxon>
        <taxon>Oxalobacteraceae</taxon>
        <taxon>Telluria group</taxon>
        <taxon>Duganella</taxon>
    </lineage>
</organism>
<dbReference type="RefSeq" id="WP_161014633.1">
    <property type="nucleotide sequence ID" value="NZ_WWCK01000004.1"/>
</dbReference>
<dbReference type="SMART" id="SM00267">
    <property type="entry name" value="GGDEF"/>
    <property type="match status" value="1"/>
</dbReference>
<feature type="domain" description="CHASE" evidence="7">
    <location>
        <begin position="140"/>
        <end position="309"/>
    </location>
</feature>
<dbReference type="InterPro" id="IPR006189">
    <property type="entry name" value="CHASE_dom"/>
</dbReference>
<dbReference type="Gene3D" id="3.20.20.450">
    <property type="entry name" value="EAL domain"/>
    <property type="match status" value="1"/>
</dbReference>
<dbReference type="GO" id="GO:0007165">
    <property type="term" value="P:signal transduction"/>
    <property type="evidence" value="ECO:0007669"/>
    <property type="project" value="UniProtKB-ARBA"/>
</dbReference>
<dbReference type="InterPro" id="IPR000014">
    <property type="entry name" value="PAS"/>
</dbReference>
<dbReference type="SUPFAM" id="SSF55073">
    <property type="entry name" value="Nucleotide cyclase"/>
    <property type="match status" value="1"/>
</dbReference>
<sequence>MSSSRKSSRISLAAILTLMTGLAVTGLLFVAVSALEYSKMELSFQQRGHMRAAAIRRGLDDTLELVTIINGLFKSVGVVNREQFAGFTQPLLERYPFVQAFNFHRVMDTASARRHEAEVRLRYPGYFLHDSGQQPLTPRPQHIIVDYLEPLEGNEAAFGLDVASLPAMARIVAEAVDSGQPRTTALMRLEQERAVQQGFVMMMPVYRPGAELGTAAQRRAAWLGNTSAVIRSADLIQKILLAADLLNDRELMVQVYIGDDIRPANLVYTRGQPATEAPAPRPLQRWLAFDYREPYVRAFSAAGKSWHVQVTPLPRPFLPHHLGSLSTLVGGLLFSLLTAAFVNSLARRSKRVQRLVDERTVALQASNDKLAEDVAARKRTEEALQESEHRFRRLLALSSDWYWEQDEEFRFTSITGGFFDKGKQDPKLFIGKTRWELQPEMWNNRWGRDHRATLEARLPFSNLEYSQPGTDGQTHWFSSAGEPVFDREGKFKGYRGTGTEITERKLAEQRIQHIAHHDVLTGLPNRVLLQDRLTQAVAFANRSGKPLWVMLIDLDRFKFVNDSLGHKAGDQLLKTVAQRLQDSVRESDTVARLSGDEFVAILTEYPEEASRDIAQRIMRAVTQPAMLEGKEFFVTCSIGVAVYGADGTSAQRLIEHADIAMYRAKKLGRNNTQFYEPAMNEEARERLRIESALRNALERQEFVLHYQPQVDLQTGRVVGMEALLRWQHPELGMVAPQRFIGLAEETGLIVEIGAWVLRTACAQARRWMDDGHGMLRIAVNLSPRQFSEPQLLHSIAQVLAETGLPPACLDIELTEGLFMHDVAQAVELLHKLKALGLALSIDDFGTGYSSFSYLRHFPIDVLKIDRSFVSDIKEDDEAAIVVSIIALAHNLKLRVIAEGVETESQLDYLRRHGCDEIQGYYFSPPLPAADFEQLLRQGRNLQAMLVQA</sequence>
<keyword evidence="3" id="KW-1133">Transmembrane helix</keyword>
<dbReference type="InterPro" id="IPR043128">
    <property type="entry name" value="Rev_trsase/Diguanyl_cyclase"/>
</dbReference>
<dbReference type="CDD" id="cd01948">
    <property type="entry name" value="EAL"/>
    <property type="match status" value="1"/>
</dbReference>
<dbReference type="GO" id="GO:0016020">
    <property type="term" value="C:membrane"/>
    <property type="evidence" value="ECO:0007669"/>
    <property type="project" value="UniProtKB-SubCell"/>
</dbReference>
<evidence type="ECO:0000256" key="5">
    <source>
        <dbReference type="ARBA" id="ARBA00051114"/>
    </source>
</evidence>
<evidence type="ECO:0000256" key="1">
    <source>
        <dbReference type="ARBA" id="ARBA00004370"/>
    </source>
</evidence>
<dbReference type="InterPro" id="IPR000160">
    <property type="entry name" value="GGDEF_dom"/>
</dbReference>
<dbReference type="Gene3D" id="3.30.70.270">
    <property type="match status" value="1"/>
</dbReference>
<reference evidence="10 11" key="1">
    <citation type="submission" date="2019-12" db="EMBL/GenBank/DDBJ databases">
        <title>Novel species isolated from a subtropical stream in China.</title>
        <authorList>
            <person name="Lu H."/>
        </authorList>
    </citation>
    <scope>NUCLEOTIDE SEQUENCE [LARGE SCALE GENOMIC DNA]</scope>
    <source>
        <strain evidence="10 11">FT55W</strain>
    </source>
</reference>
<dbReference type="PROSITE" id="PS50839">
    <property type="entry name" value="CHASE"/>
    <property type="match status" value="1"/>
</dbReference>
<dbReference type="InterPro" id="IPR001633">
    <property type="entry name" value="EAL_dom"/>
</dbReference>
<dbReference type="Proteomes" id="UP000450012">
    <property type="component" value="Unassembled WGS sequence"/>
</dbReference>
<dbReference type="InterPro" id="IPR042240">
    <property type="entry name" value="CHASE_sf"/>
</dbReference>
<name>A0A7X4GR15_9BURK</name>